<dbReference type="AlphaFoldDB" id="A0AAW2DRV1"/>
<evidence type="ECO:0000256" key="6">
    <source>
        <dbReference type="ARBA" id="ARBA00023136"/>
    </source>
</evidence>
<keyword evidence="4 7" id="KW-0812">Transmembrane</keyword>
<protein>
    <recommendedName>
        <fullName evidence="8">Major facilitator superfamily (MFS) profile domain-containing protein</fullName>
    </recommendedName>
</protein>
<dbReference type="InterPro" id="IPR050814">
    <property type="entry name" value="Myo-inositol_Transporter"/>
</dbReference>
<comment type="subcellular location">
    <subcellularLocation>
        <location evidence="1">Membrane</location>
        <topology evidence="1">Multi-pass membrane protein</topology>
    </subcellularLocation>
</comment>
<evidence type="ECO:0000313" key="9">
    <source>
        <dbReference type="EMBL" id="KAL0013317.1"/>
    </source>
</evidence>
<feature type="domain" description="Major facilitator superfamily (MFS) profile" evidence="8">
    <location>
        <begin position="29"/>
        <end position="472"/>
    </location>
</feature>
<dbReference type="InterPro" id="IPR020846">
    <property type="entry name" value="MFS_dom"/>
</dbReference>
<evidence type="ECO:0000256" key="5">
    <source>
        <dbReference type="ARBA" id="ARBA00022989"/>
    </source>
</evidence>
<feature type="transmembrane region" description="Helical" evidence="7">
    <location>
        <begin position="416"/>
        <end position="438"/>
    </location>
</feature>
<gene>
    <name evidence="9" type="ORF">SO802_000386</name>
</gene>
<keyword evidence="10" id="KW-1185">Reference proteome</keyword>
<dbReference type="Gene3D" id="1.20.1250.20">
    <property type="entry name" value="MFS general substrate transporter like domains"/>
    <property type="match status" value="1"/>
</dbReference>
<keyword evidence="6 7" id="KW-0472">Membrane</keyword>
<feature type="transmembrane region" description="Helical" evidence="7">
    <location>
        <begin position="73"/>
        <end position="97"/>
    </location>
</feature>
<name>A0AAW2DRV1_9ROSI</name>
<organism evidence="9 10">
    <name type="scientific">Lithocarpus litseifolius</name>
    <dbReference type="NCBI Taxonomy" id="425828"/>
    <lineage>
        <taxon>Eukaryota</taxon>
        <taxon>Viridiplantae</taxon>
        <taxon>Streptophyta</taxon>
        <taxon>Embryophyta</taxon>
        <taxon>Tracheophyta</taxon>
        <taxon>Spermatophyta</taxon>
        <taxon>Magnoliopsida</taxon>
        <taxon>eudicotyledons</taxon>
        <taxon>Gunneridae</taxon>
        <taxon>Pentapetalae</taxon>
        <taxon>rosids</taxon>
        <taxon>fabids</taxon>
        <taxon>Fagales</taxon>
        <taxon>Fagaceae</taxon>
        <taxon>Lithocarpus</taxon>
    </lineage>
</organism>
<feature type="transmembrane region" description="Helical" evidence="7">
    <location>
        <begin position="45"/>
        <end position="61"/>
    </location>
</feature>
<dbReference type="InterPro" id="IPR005829">
    <property type="entry name" value="Sugar_transporter_CS"/>
</dbReference>
<sequence>MGWDRHPLPCRRPGFHNGEVVVTPDSARALTLSGLAYNMHIARDVILFFVIGVLPQAFLLMEDESDIGKLKDSFQNVLLGVGLGAAMVGSAGGPWVIETFGRKISLLLADLFFIIGTSIFSMAPYTGILVVGRVCVGLSLGVFTILTPQLLAEISTTAIRGSLTALNGLFFGLGYLLSCLISLVLAKVEHCWRLMIAFGAIFPFIQMFFIFKIGVESPLWLLKEGQTAQAVELLEKLHPMHIADELRVYFINIVEKGGSSFLQKFKLAVYSEPFLRALRAGLVVQAAQSFAGFKIVLKFLPSVLEMCGMKSSVLATQLPLISALLTCLGFVSTFMVIDRVGRRILLTSSLTVITVVHLALGLILKTNSKHDQTEENRVSGFAEIMLYFIFFLAYAIGIGTITPIYNSEIFECTFSLLGMGLSNLLCWSLSLLIEVFFVPVASSLKAEGTFYLSFGFSLLGSIAIYLMVPETLQKSPEEILELMKQKFRPWPFNNR</sequence>
<evidence type="ECO:0000259" key="8">
    <source>
        <dbReference type="PROSITE" id="PS50850"/>
    </source>
</evidence>
<evidence type="ECO:0000256" key="3">
    <source>
        <dbReference type="ARBA" id="ARBA00022448"/>
    </source>
</evidence>
<keyword evidence="3" id="KW-0813">Transport</keyword>
<feature type="transmembrane region" description="Helical" evidence="7">
    <location>
        <begin position="104"/>
        <end position="122"/>
    </location>
</feature>
<dbReference type="InterPro" id="IPR005828">
    <property type="entry name" value="MFS_sugar_transport-like"/>
</dbReference>
<dbReference type="GO" id="GO:0016020">
    <property type="term" value="C:membrane"/>
    <property type="evidence" value="ECO:0007669"/>
    <property type="project" value="UniProtKB-SubCell"/>
</dbReference>
<dbReference type="Pfam" id="PF00083">
    <property type="entry name" value="Sugar_tr"/>
    <property type="match status" value="1"/>
</dbReference>
<feature type="transmembrane region" description="Helical" evidence="7">
    <location>
        <begin position="163"/>
        <end position="186"/>
    </location>
</feature>
<dbReference type="PANTHER" id="PTHR48020">
    <property type="entry name" value="PROTON MYO-INOSITOL COTRANSPORTER"/>
    <property type="match status" value="1"/>
</dbReference>
<feature type="transmembrane region" description="Helical" evidence="7">
    <location>
        <begin position="192"/>
        <end position="211"/>
    </location>
</feature>
<dbReference type="Proteomes" id="UP001459277">
    <property type="component" value="Unassembled WGS sequence"/>
</dbReference>
<feature type="transmembrane region" description="Helical" evidence="7">
    <location>
        <begin position="450"/>
        <end position="468"/>
    </location>
</feature>
<comment type="similarity">
    <text evidence="2">Belongs to the major facilitator superfamily. Sugar transporter (TC 2.A.1.1) family.</text>
</comment>
<evidence type="ECO:0000256" key="4">
    <source>
        <dbReference type="ARBA" id="ARBA00022692"/>
    </source>
</evidence>
<dbReference type="SUPFAM" id="SSF103473">
    <property type="entry name" value="MFS general substrate transporter"/>
    <property type="match status" value="1"/>
</dbReference>
<dbReference type="PROSITE" id="PS50850">
    <property type="entry name" value="MFS"/>
    <property type="match status" value="1"/>
</dbReference>
<evidence type="ECO:0000256" key="2">
    <source>
        <dbReference type="ARBA" id="ARBA00010992"/>
    </source>
</evidence>
<proteinExistence type="inferred from homology"/>
<evidence type="ECO:0000256" key="1">
    <source>
        <dbReference type="ARBA" id="ARBA00004141"/>
    </source>
</evidence>
<feature type="transmembrane region" description="Helical" evidence="7">
    <location>
        <begin position="344"/>
        <end position="364"/>
    </location>
</feature>
<keyword evidence="5 7" id="KW-1133">Transmembrane helix</keyword>
<comment type="caution">
    <text evidence="9">The sequence shown here is derived from an EMBL/GenBank/DDBJ whole genome shotgun (WGS) entry which is preliminary data.</text>
</comment>
<feature type="transmembrane region" description="Helical" evidence="7">
    <location>
        <begin position="128"/>
        <end position="151"/>
    </location>
</feature>
<dbReference type="PANTHER" id="PTHR48020:SF12">
    <property type="entry name" value="PROTON MYO-INOSITOL COTRANSPORTER"/>
    <property type="match status" value="1"/>
</dbReference>
<dbReference type="PROSITE" id="PS00216">
    <property type="entry name" value="SUGAR_TRANSPORT_1"/>
    <property type="match status" value="1"/>
</dbReference>
<dbReference type="EMBL" id="JAZDWU010000001">
    <property type="protein sequence ID" value="KAL0013317.1"/>
    <property type="molecule type" value="Genomic_DNA"/>
</dbReference>
<reference evidence="9 10" key="1">
    <citation type="submission" date="2024-01" db="EMBL/GenBank/DDBJ databases">
        <title>A telomere-to-telomere, gap-free genome of sweet tea (Lithocarpus litseifolius).</title>
        <authorList>
            <person name="Zhou J."/>
        </authorList>
    </citation>
    <scope>NUCLEOTIDE SEQUENCE [LARGE SCALE GENOMIC DNA]</scope>
    <source>
        <strain evidence="9">Zhou-2022a</strain>
        <tissue evidence="9">Leaf</tissue>
    </source>
</reference>
<evidence type="ECO:0000313" key="10">
    <source>
        <dbReference type="Proteomes" id="UP001459277"/>
    </source>
</evidence>
<evidence type="ECO:0000256" key="7">
    <source>
        <dbReference type="SAM" id="Phobius"/>
    </source>
</evidence>
<feature type="transmembrane region" description="Helical" evidence="7">
    <location>
        <begin position="317"/>
        <end position="337"/>
    </location>
</feature>
<feature type="transmembrane region" description="Helical" evidence="7">
    <location>
        <begin position="384"/>
        <end position="404"/>
    </location>
</feature>
<dbReference type="InterPro" id="IPR036259">
    <property type="entry name" value="MFS_trans_sf"/>
</dbReference>
<accession>A0AAW2DRV1</accession>
<dbReference type="GO" id="GO:0022857">
    <property type="term" value="F:transmembrane transporter activity"/>
    <property type="evidence" value="ECO:0007669"/>
    <property type="project" value="InterPro"/>
</dbReference>